<dbReference type="InterPro" id="IPR007621">
    <property type="entry name" value="TPM_dom"/>
</dbReference>
<feature type="transmembrane region" description="Helical" evidence="2">
    <location>
        <begin position="261"/>
        <end position="279"/>
    </location>
</feature>
<feature type="compositionally biased region" description="Gly residues" evidence="1">
    <location>
        <begin position="550"/>
        <end position="564"/>
    </location>
</feature>
<gene>
    <name evidence="5" type="ORF">FHW36_11292</name>
</gene>
<dbReference type="Proteomes" id="UP000320811">
    <property type="component" value="Unassembled WGS sequence"/>
</dbReference>
<keyword evidence="2" id="KW-0812">Transmembrane</keyword>
<evidence type="ECO:0000256" key="2">
    <source>
        <dbReference type="SAM" id="Phobius"/>
    </source>
</evidence>
<protein>
    <recommendedName>
        <fullName evidence="4">TPM domain-containing protein</fullName>
    </recommendedName>
</protein>
<dbReference type="AlphaFoldDB" id="A0A561P6B8"/>
<evidence type="ECO:0000256" key="3">
    <source>
        <dbReference type="SAM" id="SignalP"/>
    </source>
</evidence>
<dbReference type="PANTHER" id="PTHR30373:SF2">
    <property type="entry name" value="UPF0603 PROTEIN YGCG"/>
    <property type="match status" value="1"/>
</dbReference>
<keyword evidence="2" id="KW-1133">Transmembrane helix</keyword>
<feature type="signal peptide" evidence="3">
    <location>
        <begin position="1"/>
        <end position="33"/>
    </location>
</feature>
<name>A0A561P6B8_9BACT</name>
<accession>A0A561P6B8</accession>
<feature type="transmembrane region" description="Helical" evidence="2">
    <location>
        <begin position="339"/>
        <end position="363"/>
    </location>
</feature>
<feature type="region of interest" description="Disordered" evidence="1">
    <location>
        <begin position="527"/>
        <end position="564"/>
    </location>
</feature>
<keyword evidence="6" id="KW-1185">Reference proteome</keyword>
<dbReference type="EMBL" id="VIWO01000012">
    <property type="protein sequence ID" value="TWF33651.1"/>
    <property type="molecule type" value="Genomic_DNA"/>
</dbReference>
<feature type="chain" id="PRO_5022213029" description="TPM domain-containing protein" evidence="3">
    <location>
        <begin position="34"/>
        <end position="564"/>
    </location>
</feature>
<feature type="domain" description="TPM" evidence="4">
    <location>
        <begin position="54"/>
        <end position="176"/>
    </location>
</feature>
<keyword evidence="3" id="KW-0732">Signal</keyword>
<feature type="compositionally biased region" description="Low complexity" evidence="1">
    <location>
        <begin position="527"/>
        <end position="549"/>
    </location>
</feature>
<evidence type="ECO:0000313" key="5">
    <source>
        <dbReference type="EMBL" id="TWF33651.1"/>
    </source>
</evidence>
<comment type="caution">
    <text evidence="5">The sequence shown here is derived from an EMBL/GenBank/DDBJ whole genome shotgun (WGS) entry which is preliminary data.</text>
</comment>
<dbReference type="PANTHER" id="PTHR30373">
    <property type="entry name" value="UPF0603 PROTEIN YGCG"/>
    <property type="match status" value="1"/>
</dbReference>
<evidence type="ECO:0000259" key="4">
    <source>
        <dbReference type="Pfam" id="PF04536"/>
    </source>
</evidence>
<reference evidence="5 6" key="1">
    <citation type="submission" date="2019-06" db="EMBL/GenBank/DDBJ databases">
        <title>Sorghum-associated microbial communities from plants grown in Nebraska, USA.</title>
        <authorList>
            <person name="Schachtman D."/>
        </authorList>
    </citation>
    <scope>NUCLEOTIDE SEQUENCE [LARGE SCALE GENOMIC DNA]</scope>
    <source>
        <strain evidence="5 6">1209</strain>
    </source>
</reference>
<proteinExistence type="predicted"/>
<dbReference type="Pfam" id="PF04536">
    <property type="entry name" value="TPM_phosphatase"/>
    <property type="match status" value="1"/>
</dbReference>
<dbReference type="Gene3D" id="3.10.310.50">
    <property type="match status" value="1"/>
</dbReference>
<evidence type="ECO:0000313" key="6">
    <source>
        <dbReference type="Proteomes" id="UP000320811"/>
    </source>
</evidence>
<organism evidence="5 6">
    <name type="scientific">Chitinophaga polysaccharea</name>
    <dbReference type="NCBI Taxonomy" id="1293035"/>
    <lineage>
        <taxon>Bacteria</taxon>
        <taxon>Pseudomonadati</taxon>
        <taxon>Bacteroidota</taxon>
        <taxon>Chitinophagia</taxon>
        <taxon>Chitinophagales</taxon>
        <taxon>Chitinophagaceae</taxon>
        <taxon>Chitinophaga</taxon>
    </lineage>
</organism>
<feature type="transmembrane region" description="Helical" evidence="2">
    <location>
        <begin position="384"/>
        <end position="402"/>
    </location>
</feature>
<evidence type="ECO:0000256" key="1">
    <source>
        <dbReference type="SAM" id="MobiDB-lite"/>
    </source>
</evidence>
<dbReference type="OrthoDB" id="9810918at2"/>
<sequence length="564" mass="61766">MGPEIIPMKVCPFPLKRLLMLLLLAFLASCDQSTTKKITVADIPDPKKTDGGYVSNPDHLLSDAAVSSLNEQLGILDRAGKVQVGVVVMHSIGNNDTRDFVHQLFNYWKIGSKEKNNGLLILMVEDARKLEFETGTGIEADMPDIICFRIQQEYMIPRIKEHDYDAAFRDGILSVASLFNKGNYAYDQLPESPVVDSSLVVADAAVAGPVNADYPGLTAVADSAVADNAASEDPGLVEAPPSYFAGNTSSISSSYIGEPSIPGLIFWFIASLVMIRVFFSRKIKTRKGEDQAPVQLKDAPNELLRPGTLGFILVYGLGLLGVGYMASVRHTDVGFLKTFVIFYLAWCLFMSGVVIILWLRAAAVLHGKDRHEKWACLAMVKRDVGPATYAFPLPLLGLYVWALKKRMDRLRNEVYECPKCNHPMHRLNDVEDNDYLDKAQVVEEHLESVDYDIWRCDSCSTQLVLNYTNMRSACSECPSCHHYTFRCDKTVTLKRATTSSQGMGSQQFSCAACKFKHDYMFIIPKVSSSSSGSSSSGSSFSSSSSSSSSWGGGSSGGGGASSSW</sequence>
<feature type="transmembrane region" description="Helical" evidence="2">
    <location>
        <begin position="307"/>
        <end position="327"/>
    </location>
</feature>
<keyword evidence="2" id="KW-0472">Membrane</keyword>